<dbReference type="EMBL" id="JQFZ01000324">
    <property type="protein sequence ID" value="KGO50754.1"/>
    <property type="molecule type" value="Genomic_DNA"/>
</dbReference>
<feature type="region of interest" description="Disordered" evidence="1">
    <location>
        <begin position="466"/>
        <end position="500"/>
    </location>
</feature>
<dbReference type="RefSeq" id="XP_016593880.1">
    <property type="nucleotide sequence ID" value="XM_016743638.1"/>
</dbReference>
<dbReference type="STRING" id="27334.A0A0A2J606"/>
<dbReference type="GeneID" id="27679058"/>
<name>A0A0A2J606_PENEN</name>
<dbReference type="OrthoDB" id="3548481at2759"/>
<dbReference type="AlphaFoldDB" id="A0A0A2J606"/>
<proteinExistence type="predicted"/>
<feature type="compositionally biased region" description="Polar residues" evidence="1">
    <location>
        <begin position="113"/>
        <end position="136"/>
    </location>
</feature>
<keyword evidence="3" id="KW-1185">Reference proteome</keyword>
<feature type="compositionally biased region" description="Pro residues" evidence="1">
    <location>
        <begin position="491"/>
        <end position="500"/>
    </location>
</feature>
<evidence type="ECO:0000313" key="3">
    <source>
        <dbReference type="Proteomes" id="UP000030143"/>
    </source>
</evidence>
<reference evidence="2 3" key="1">
    <citation type="journal article" date="2015" name="Mol. Plant Microbe Interact.">
        <title>Genome, transcriptome, and functional analyses of Penicillium expansum provide new insights into secondary metabolism and pathogenicity.</title>
        <authorList>
            <person name="Ballester A.R."/>
            <person name="Marcet-Houben M."/>
            <person name="Levin E."/>
            <person name="Sela N."/>
            <person name="Selma-Lazaro C."/>
            <person name="Carmona L."/>
            <person name="Wisniewski M."/>
            <person name="Droby S."/>
            <person name="Gonzalez-Candelas L."/>
            <person name="Gabaldon T."/>
        </authorList>
    </citation>
    <scope>NUCLEOTIDE SEQUENCE [LARGE SCALE GENOMIC DNA]</scope>
    <source>
        <strain evidence="2 3">MD-8</strain>
    </source>
</reference>
<gene>
    <name evidence="2" type="ORF">PEX2_063670</name>
</gene>
<dbReference type="InterPro" id="IPR012337">
    <property type="entry name" value="RNaseH-like_sf"/>
</dbReference>
<dbReference type="CDD" id="cd09276">
    <property type="entry name" value="Rnase_HI_RT_non_LTR"/>
    <property type="match status" value="1"/>
</dbReference>
<protein>
    <submittedName>
        <fullName evidence="2">Uncharacterized protein</fullName>
    </submittedName>
</protein>
<comment type="caution">
    <text evidence="2">The sequence shown here is derived from an EMBL/GenBank/DDBJ whole genome shotgun (WGS) entry which is preliminary data.</text>
</comment>
<feature type="region of interest" description="Disordered" evidence="1">
    <location>
        <begin position="27"/>
        <end position="246"/>
    </location>
</feature>
<dbReference type="PhylomeDB" id="A0A0A2J606"/>
<evidence type="ECO:0000313" key="2">
    <source>
        <dbReference type="EMBL" id="KGO50754.1"/>
    </source>
</evidence>
<organism evidence="2 3">
    <name type="scientific">Penicillium expansum</name>
    <name type="common">Blue mold rot fungus</name>
    <dbReference type="NCBI Taxonomy" id="27334"/>
    <lineage>
        <taxon>Eukaryota</taxon>
        <taxon>Fungi</taxon>
        <taxon>Dikarya</taxon>
        <taxon>Ascomycota</taxon>
        <taxon>Pezizomycotina</taxon>
        <taxon>Eurotiomycetes</taxon>
        <taxon>Eurotiomycetidae</taxon>
        <taxon>Eurotiales</taxon>
        <taxon>Aspergillaceae</taxon>
        <taxon>Penicillium</taxon>
    </lineage>
</organism>
<dbReference type="Gene3D" id="3.30.420.10">
    <property type="entry name" value="Ribonuclease H-like superfamily/Ribonuclease H"/>
    <property type="match status" value="1"/>
</dbReference>
<dbReference type="VEuPathDB" id="FungiDB:PEXP_089480"/>
<dbReference type="Proteomes" id="UP000030143">
    <property type="component" value="Unassembled WGS sequence"/>
</dbReference>
<dbReference type="SUPFAM" id="SSF53098">
    <property type="entry name" value="Ribonuclease H-like"/>
    <property type="match status" value="1"/>
</dbReference>
<feature type="compositionally biased region" description="Polar residues" evidence="1">
    <location>
        <begin position="66"/>
        <end position="81"/>
    </location>
</feature>
<sequence length="500" mass="53870">MTRLASANRHFRSVSCPLLGRASLHEPQVATDYPEPSTAQGSNAVLSDPEQAANQPADCLIVSPDLSESASSQNEVTSTRSVMEPGASDMDPVLSEMNPGLSEVDPDLHEPSSGINNQTSNLSESTAEVNKPTANESRADSSELEEGEIPPTPPATNIAPRLPNPRRPKTSNPRFRASNPSPEPGLGQPVPSADTSRPKHRKTTASHQVPAEGNDKPSRKRKRPSFIDTPDNEFRPPKISKTSNTNKKLCTDLGHEFAGLVSEATDSVALNFAKNILRHPVPDTVSKRLVYFSDASQRAMCGAIGIVWPTSLTSSNWEGKGAYYPISTDNTAILELFGICCALDLAIQDIDKERAIVPSTLSRTSSQSHTMTKEVLVFSDDAEALKRIRGEGPYNPEDEVGSQMEAISRHSKTLHSMGVHIELHLSPGHSGVPGNVAADAMAKRNMYELYVQTKTSWPTAEAITSRPIYPAPKPGSCLSRTARGSRGGRPAFPPSRPIIP</sequence>
<dbReference type="GO" id="GO:0003676">
    <property type="term" value="F:nucleic acid binding"/>
    <property type="evidence" value="ECO:0007669"/>
    <property type="project" value="InterPro"/>
</dbReference>
<evidence type="ECO:0000256" key="1">
    <source>
        <dbReference type="SAM" id="MobiDB-lite"/>
    </source>
</evidence>
<accession>A0A0A2J606</accession>
<dbReference type="HOGENOM" id="CLU_545261_0_0_1"/>
<dbReference type="InterPro" id="IPR036397">
    <property type="entry name" value="RNaseH_sf"/>
</dbReference>